<dbReference type="Gene3D" id="3.30.750.140">
    <property type="match status" value="1"/>
</dbReference>
<name>A0A1W6P1M0_9RHOB</name>
<keyword evidence="3" id="KW-0969">Cilium</keyword>
<feature type="region of interest" description="Disordered" evidence="1">
    <location>
        <begin position="125"/>
        <end position="149"/>
    </location>
</feature>
<dbReference type="Pfam" id="PF02120">
    <property type="entry name" value="Flg_hook"/>
    <property type="match status" value="1"/>
</dbReference>
<dbReference type="InterPro" id="IPR021136">
    <property type="entry name" value="Flagellar_hook_control-like_C"/>
</dbReference>
<dbReference type="CDD" id="cd17470">
    <property type="entry name" value="T3SS_Flik_C"/>
    <property type="match status" value="1"/>
</dbReference>
<evidence type="ECO:0000313" key="4">
    <source>
        <dbReference type="Proteomes" id="UP000242447"/>
    </source>
</evidence>
<evidence type="ECO:0000313" key="3">
    <source>
        <dbReference type="EMBL" id="ARO15396.1"/>
    </source>
</evidence>
<proteinExistence type="predicted"/>
<dbReference type="AlphaFoldDB" id="A0A1W6P1M0"/>
<feature type="domain" description="Flagellar hook-length control protein-like C-terminal" evidence="2">
    <location>
        <begin position="271"/>
        <end position="347"/>
    </location>
</feature>
<evidence type="ECO:0000259" key="2">
    <source>
        <dbReference type="Pfam" id="PF02120"/>
    </source>
</evidence>
<protein>
    <submittedName>
        <fullName evidence="3">Flagellar hook-length control protein</fullName>
    </submittedName>
</protein>
<keyword evidence="4" id="KW-1185">Reference proteome</keyword>
<gene>
    <name evidence="3" type="ORF">BVG79_02056</name>
</gene>
<keyword evidence="3" id="KW-0966">Cell projection</keyword>
<accession>A0A1W6P1M0</accession>
<dbReference type="EMBL" id="CP019937">
    <property type="protein sequence ID" value="ARO15396.1"/>
    <property type="molecule type" value="Genomic_DNA"/>
</dbReference>
<dbReference type="InterPro" id="IPR038610">
    <property type="entry name" value="FliK-like_C_sf"/>
</dbReference>
<feature type="region of interest" description="Disordered" evidence="1">
    <location>
        <begin position="363"/>
        <end position="386"/>
    </location>
</feature>
<evidence type="ECO:0000256" key="1">
    <source>
        <dbReference type="SAM" id="MobiDB-lite"/>
    </source>
</evidence>
<feature type="compositionally biased region" description="Pro residues" evidence="1">
    <location>
        <begin position="207"/>
        <end position="220"/>
    </location>
</feature>
<dbReference type="Proteomes" id="UP000242447">
    <property type="component" value="Chromosome"/>
</dbReference>
<sequence length="386" mass="40034">MELGLNLLAGSKALLPEGEGKVAVPEEDDGTVEAFADWMGTEVAPQPLVTPAAVPVPDLPALPEGEDVAEVIPQDGLDAQTPLPLAEGDIGDVVPDTDKPARPTSSEAAWLLRVGLDVPVAGVVQVAPPPTPEQTADLPAPPQRDAAPVAAVPAAPQNLVRLEGLPLSQRTPPAPVPDTADAAPLPPTPNVVATAPVAVVAIAPPASVTPPIQPAGPPLQPAREDGDELLPDVPFDPQTTTLAPHRARALGLAQLPPPHVAGVLNQIEAAVARKGEGVVEIALSPEELGRLRLTLSEGQGGMVMQIQADRPETLDLLRRNLDQLAADLRDLGYGSVDFSFHQQSQSDEPDTAPQARRMTYADGVAADAAPLTPRPAPLRGQLDIRI</sequence>
<dbReference type="KEGG" id="kro:BVG79_02056"/>
<reference evidence="3 4" key="1">
    <citation type="submission" date="2017-02" db="EMBL/GenBank/DDBJ databases">
        <title>Ketogulonicigenium robustum SPU B003 Genome sequencing and assembly.</title>
        <authorList>
            <person name="Li Y."/>
            <person name="Liu L."/>
            <person name="Wang C."/>
            <person name="Zhang M."/>
            <person name="Zhang T."/>
            <person name="Zhang Y."/>
        </authorList>
    </citation>
    <scope>NUCLEOTIDE SEQUENCE [LARGE SCALE GENOMIC DNA]</scope>
    <source>
        <strain evidence="3 4">SPU_B003</strain>
    </source>
</reference>
<feature type="region of interest" description="Disordered" evidence="1">
    <location>
        <begin position="207"/>
        <end position="230"/>
    </location>
</feature>
<dbReference type="STRING" id="92947.BVG79_02056"/>
<keyword evidence="3" id="KW-0282">Flagellum</keyword>
<organism evidence="3 4">
    <name type="scientific">Ketogulonicigenium robustum</name>
    <dbReference type="NCBI Taxonomy" id="92947"/>
    <lineage>
        <taxon>Bacteria</taxon>
        <taxon>Pseudomonadati</taxon>
        <taxon>Pseudomonadota</taxon>
        <taxon>Alphaproteobacteria</taxon>
        <taxon>Rhodobacterales</taxon>
        <taxon>Roseobacteraceae</taxon>
        <taxon>Ketogulonicigenium</taxon>
    </lineage>
</organism>